<dbReference type="AlphaFoldDB" id="A0A507BX27"/>
<reference evidence="2 3" key="1">
    <citation type="journal article" date="2019" name="Sci. Rep.">
        <title>Comparative genomics of chytrid fungi reveal insights into the obligate biotrophic and pathogenic lifestyle of Synchytrium endobioticum.</title>
        <authorList>
            <person name="van de Vossenberg B.T.L.H."/>
            <person name="Warris S."/>
            <person name="Nguyen H.D.T."/>
            <person name="van Gent-Pelzer M.P.E."/>
            <person name="Joly D.L."/>
            <person name="van de Geest H.C."/>
            <person name="Bonants P.J.M."/>
            <person name="Smith D.S."/>
            <person name="Levesque C.A."/>
            <person name="van der Lee T.A.J."/>
        </authorList>
    </citation>
    <scope>NUCLEOTIDE SEQUENCE [LARGE SCALE GENOMIC DNA]</scope>
    <source>
        <strain evidence="2 3">MB42</strain>
    </source>
</reference>
<evidence type="ECO:0000256" key="1">
    <source>
        <dbReference type="SAM" id="MobiDB-lite"/>
    </source>
</evidence>
<accession>A0A507BX27</accession>
<dbReference type="VEuPathDB" id="FungiDB:SeMB42_g07719"/>
<dbReference type="EMBL" id="QEAN01000603">
    <property type="protein sequence ID" value="TPX31698.1"/>
    <property type="molecule type" value="Genomic_DNA"/>
</dbReference>
<feature type="region of interest" description="Disordered" evidence="1">
    <location>
        <begin position="1"/>
        <end position="31"/>
    </location>
</feature>
<keyword evidence="3" id="KW-1185">Reference proteome</keyword>
<feature type="compositionally biased region" description="Basic and acidic residues" evidence="1">
    <location>
        <begin position="256"/>
        <end position="266"/>
    </location>
</feature>
<sequence>MSVHNHSRAALTDHKFARPHERHQSRTPSNESACTMLTQIVIALLSLPLAWHHSLAAPTPPDRPLALVPVDTDVMQAAERTVADLTARPALSDGELGDLTSALSVLEQWYIQDKERTEAAVLVQWAAADPLLAPATDEALLVLADAHWPSVSLSSDDDEQPEHEHEHELLSGPAKLQFARQFHSLMAAIGQAMAAKLHRISRDRDLRLKLEPYLRTIAQLDERLMAVSEFIRYHDESRLVYTEDEDEDEWTGVDALTDKDVPEDHAPVPSDEDGGVDAPLHSAARPRAADPDEADAGVCKRQKHRAHLNAVPVDAHACSHDGTLSGRDHDGMGFTRYLITPDAPRSISGSPDFQGFAPWESSIRSPSSGSPSLPCST</sequence>
<dbReference type="Proteomes" id="UP000317494">
    <property type="component" value="Unassembled WGS sequence"/>
</dbReference>
<comment type="caution">
    <text evidence="2">The sequence shown here is derived from an EMBL/GenBank/DDBJ whole genome shotgun (WGS) entry which is preliminary data.</text>
</comment>
<feature type="compositionally biased region" description="Basic and acidic residues" evidence="1">
    <location>
        <begin position="11"/>
        <end position="24"/>
    </location>
</feature>
<feature type="compositionally biased region" description="Low complexity" evidence="1">
    <location>
        <begin position="358"/>
        <end position="377"/>
    </location>
</feature>
<evidence type="ECO:0000313" key="3">
    <source>
        <dbReference type="Proteomes" id="UP000317494"/>
    </source>
</evidence>
<name>A0A507BX27_9FUNG</name>
<feature type="region of interest" description="Disordered" evidence="1">
    <location>
        <begin position="243"/>
        <end position="301"/>
    </location>
</feature>
<protein>
    <submittedName>
        <fullName evidence="2">Uncharacterized protein</fullName>
    </submittedName>
</protein>
<organism evidence="2 3">
    <name type="scientific">Synchytrium endobioticum</name>
    <dbReference type="NCBI Taxonomy" id="286115"/>
    <lineage>
        <taxon>Eukaryota</taxon>
        <taxon>Fungi</taxon>
        <taxon>Fungi incertae sedis</taxon>
        <taxon>Chytridiomycota</taxon>
        <taxon>Chytridiomycota incertae sedis</taxon>
        <taxon>Chytridiomycetes</taxon>
        <taxon>Synchytriales</taxon>
        <taxon>Synchytriaceae</taxon>
        <taxon>Synchytrium</taxon>
    </lineage>
</organism>
<feature type="region of interest" description="Disordered" evidence="1">
    <location>
        <begin position="345"/>
        <end position="377"/>
    </location>
</feature>
<gene>
    <name evidence="2" type="ORF">SeMB42_g07719</name>
</gene>
<proteinExistence type="predicted"/>
<evidence type="ECO:0000313" key="2">
    <source>
        <dbReference type="EMBL" id="TPX31698.1"/>
    </source>
</evidence>